<feature type="domain" description="UvrD-like helicase ATP-binding" evidence="16">
    <location>
        <begin position="6"/>
        <end position="301"/>
    </location>
</feature>
<feature type="domain" description="UvrD-like helicase C-terminal" evidence="17">
    <location>
        <begin position="302"/>
        <end position="624"/>
    </location>
</feature>
<dbReference type="EMBL" id="MFZG01000010">
    <property type="protein sequence ID" value="OGK17205.1"/>
    <property type="molecule type" value="Genomic_DNA"/>
</dbReference>
<dbReference type="GO" id="GO:0005524">
    <property type="term" value="F:ATP binding"/>
    <property type="evidence" value="ECO:0007669"/>
    <property type="project" value="UniProtKB-UniRule"/>
</dbReference>
<comment type="catalytic activity">
    <reaction evidence="14">
        <text>ATP + H2O = ADP + phosphate + H(+)</text>
        <dbReference type="Rhea" id="RHEA:13065"/>
        <dbReference type="ChEBI" id="CHEBI:15377"/>
        <dbReference type="ChEBI" id="CHEBI:15378"/>
        <dbReference type="ChEBI" id="CHEBI:30616"/>
        <dbReference type="ChEBI" id="CHEBI:43474"/>
        <dbReference type="ChEBI" id="CHEBI:456216"/>
        <dbReference type="EC" id="5.6.2.4"/>
    </reaction>
</comment>
<dbReference type="InterPro" id="IPR014016">
    <property type="entry name" value="UvrD-like_ATP-bd"/>
</dbReference>
<keyword evidence="11" id="KW-0413">Isomerase</keyword>
<evidence type="ECO:0000256" key="10">
    <source>
        <dbReference type="ARBA" id="ARBA00023204"/>
    </source>
</evidence>
<dbReference type="PROSITE" id="PS51198">
    <property type="entry name" value="UVRD_HELICASE_ATP_BIND"/>
    <property type="match status" value="1"/>
</dbReference>
<dbReference type="Pfam" id="PF00580">
    <property type="entry name" value="UvrD-helicase"/>
    <property type="match status" value="1"/>
</dbReference>
<comment type="caution">
    <text evidence="18">The sequence shown here is derived from an EMBL/GenBank/DDBJ whole genome shotgun (WGS) entry which is preliminary data.</text>
</comment>
<evidence type="ECO:0000256" key="7">
    <source>
        <dbReference type="ARBA" id="ARBA00022839"/>
    </source>
</evidence>
<dbReference type="InterPro" id="IPR011604">
    <property type="entry name" value="PDDEXK-like_dom_sf"/>
</dbReference>
<evidence type="ECO:0000256" key="15">
    <source>
        <dbReference type="PROSITE-ProRule" id="PRU00560"/>
    </source>
</evidence>
<evidence type="ECO:0000256" key="1">
    <source>
        <dbReference type="ARBA" id="ARBA00009922"/>
    </source>
</evidence>
<keyword evidence="2" id="KW-0540">Nuclease</keyword>
<dbReference type="GO" id="GO:0004527">
    <property type="term" value="F:exonuclease activity"/>
    <property type="evidence" value="ECO:0007669"/>
    <property type="project" value="UniProtKB-KW"/>
</dbReference>
<accession>A0A1F7GEB7</accession>
<evidence type="ECO:0000313" key="18">
    <source>
        <dbReference type="EMBL" id="OGK17205.1"/>
    </source>
</evidence>
<dbReference type="InterPro" id="IPR013986">
    <property type="entry name" value="DExx_box_DNA_helicase_dom_sf"/>
</dbReference>
<keyword evidence="8 15" id="KW-0067">ATP-binding</keyword>
<dbReference type="Gene3D" id="1.10.486.10">
    <property type="entry name" value="PCRA, domain 4"/>
    <property type="match status" value="1"/>
</dbReference>
<dbReference type="Gene3D" id="1.10.10.160">
    <property type="match status" value="1"/>
</dbReference>
<dbReference type="Proteomes" id="UP000177208">
    <property type="component" value="Unassembled WGS sequence"/>
</dbReference>
<proteinExistence type="inferred from homology"/>
<comment type="catalytic activity">
    <reaction evidence="12">
        <text>Couples ATP hydrolysis with the unwinding of duplex DNA by translocating in the 3'-5' direction.</text>
        <dbReference type="EC" id="5.6.2.4"/>
    </reaction>
</comment>
<protein>
    <recommendedName>
        <fullName evidence="13">DNA 3'-5' helicase</fullName>
        <ecNumber evidence="13">5.6.2.4</ecNumber>
    </recommendedName>
</protein>
<dbReference type="Pfam" id="PF13361">
    <property type="entry name" value="UvrD_C"/>
    <property type="match status" value="1"/>
</dbReference>
<keyword evidence="3 15" id="KW-0547">Nucleotide-binding</keyword>
<evidence type="ECO:0000256" key="8">
    <source>
        <dbReference type="ARBA" id="ARBA00022840"/>
    </source>
</evidence>
<dbReference type="InterPro" id="IPR014017">
    <property type="entry name" value="DNA_helicase_UvrD-like_C"/>
</dbReference>
<dbReference type="SUPFAM" id="SSF52980">
    <property type="entry name" value="Restriction endonuclease-like"/>
    <property type="match status" value="1"/>
</dbReference>
<dbReference type="PANTHER" id="PTHR11070">
    <property type="entry name" value="UVRD / RECB / PCRA DNA HELICASE FAMILY MEMBER"/>
    <property type="match status" value="1"/>
</dbReference>
<evidence type="ECO:0000256" key="3">
    <source>
        <dbReference type="ARBA" id="ARBA00022741"/>
    </source>
</evidence>
<gene>
    <name evidence="18" type="ORF">A2774_02280</name>
</gene>
<name>A0A1F7GEB7_9BACT</name>
<dbReference type="PANTHER" id="PTHR11070:SF2">
    <property type="entry name" value="ATP-DEPENDENT DNA HELICASE SRS2"/>
    <property type="match status" value="1"/>
</dbReference>
<dbReference type="Gene3D" id="3.90.320.10">
    <property type="match status" value="1"/>
</dbReference>
<dbReference type="PROSITE" id="PS51217">
    <property type="entry name" value="UVRD_HELICASE_CTER"/>
    <property type="match status" value="1"/>
</dbReference>
<evidence type="ECO:0000256" key="2">
    <source>
        <dbReference type="ARBA" id="ARBA00022722"/>
    </source>
</evidence>
<evidence type="ECO:0000256" key="11">
    <source>
        <dbReference type="ARBA" id="ARBA00023235"/>
    </source>
</evidence>
<reference evidence="18 19" key="1">
    <citation type="journal article" date="2016" name="Nat. Commun.">
        <title>Thousands of microbial genomes shed light on interconnected biogeochemical processes in an aquifer system.</title>
        <authorList>
            <person name="Anantharaman K."/>
            <person name="Brown C.T."/>
            <person name="Hug L.A."/>
            <person name="Sharon I."/>
            <person name="Castelle C.J."/>
            <person name="Probst A.J."/>
            <person name="Thomas B.C."/>
            <person name="Singh A."/>
            <person name="Wilkins M.J."/>
            <person name="Karaoz U."/>
            <person name="Brodie E.L."/>
            <person name="Williams K.H."/>
            <person name="Hubbard S.S."/>
            <person name="Banfield J.F."/>
        </authorList>
    </citation>
    <scope>NUCLEOTIDE SEQUENCE [LARGE SCALE GENOMIC DNA]</scope>
</reference>
<sequence>MKKKGFALNLEQEKAVKHQKGPLLIIAGAGTGKTTVITERIKYLISEKLAKPEEILALTFTEKAAREMEKRVDIALPYGTFAMWISTFHAFTDRILRNDSLNIGISSNFKLLTDAETYLFIKNNIWQFNLNFFRPQGNPYKFIEGMIQHFSRLKDEDVNVNSYLDFAKKIKADKEEKQKYMELAQAYKVYEQLKLKEGVMDFADLIGNTLQLFRKRKSLLTKYQKQFKYILVDEFQDTNFAQYQLVKLLAPVDQKPNLTVVGDDSQSIYKFRGAAISNILSFMEDYTNTNHVVLTTSYRCPQTILDAAYKLIRHNNPDTLESQLGITKNLKSHRDKKGEKIELIHTDKVESEAEKVIAFIREYKTSHKKEYKDFAILVRANNHSAPFIRELERVRIPFQFLGPGSLFQRPEVKDLIAYLQVLADFTDSVSLYRVLSMPIWKLSSRDLIAVLNQAKKANLSLFELLEKMTSSEQVTKMEGYPDGTRSQTSTGLRETSDRIWSNPFHISKDSQTKLIKFVSQVHRHQKLVNQETAGQLLYYFLIDSGLLRQLVEYRSQSEERQVLNITKFFDKLKNYEATHQDASVFTLVDYLELAMNIGESPLAAEIDWTENNAVNILTVHSSKGLEFPVIILPNLVEGRFPSRDRRDKIPIPDELIKETLPSGDYHLQEERRLFYVAMTRAREKLIYSVSNYYGEGKRERKLSAYIYESLELSKNETTLQHSPESQIPLFEWNKSRNEESVNTDRHSEKFKLDFLSYSAIQTFKICPLHFKLRYILRIPTAPSPAQSIGNSVHAVMRDFYNLRHPGEDDEKLILRLLETNWLTYGYDSKRHQELAKAKTKVQLINYLRRPLHQSANPIYLEQGFNFRINPALKILGKIDRVDDRGGGNIEIIDYKTGANIPTQKKLDADLQMTIYALAAVNPALFNKQINQIKMSLYFFDKSQTLSTTRSQDQLNQSANQLLEIRDEIEKSDFHCSQNSICRNCEYKMLCDD</sequence>
<evidence type="ECO:0000256" key="6">
    <source>
        <dbReference type="ARBA" id="ARBA00022806"/>
    </source>
</evidence>
<keyword evidence="5 15" id="KW-0378">Hydrolase</keyword>
<keyword evidence="4" id="KW-0227">DNA damage</keyword>
<evidence type="ECO:0000256" key="5">
    <source>
        <dbReference type="ARBA" id="ARBA00022801"/>
    </source>
</evidence>
<evidence type="ECO:0000259" key="17">
    <source>
        <dbReference type="PROSITE" id="PS51217"/>
    </source>
</evidence>
<dbReference type="AlphaFoldDB" id="A0A1F7GEB7"/>
<dbReference type="EC" id="5.6.2.4" evidence="13"/>
<keyword evidence="10" id="KW-0234">DNA repair</keyword>
<keyword evidence="6 15" id="KW-0347">Helicase</keyword>
<evidence type="ECO:0000259" key="16">
    <source>
        <dbReference type="PROSITE" id="PS51198"/>
    </source>
</evidence>
<dbReference type="GO" id="GO:0000725">
    <property type="term" value="P:recombinational repair"/>
    <property type="evidence" value="ECO:0007669"/>
    <property type="project" value="TreeGrafter"/>
</dbReference>
<dbReference type="Pfam" id="PF12705">
    <property type="entry name" value="PDDEXK_1"/>
    <property type="match status" value="1"/>
</dbReference>
<evidence type="ECO:0000313" key="19">
    <source>
        <dbReference type="Proteomes" id="UP000177208"/>
    </source>
</evidence>
<dbReference type="InterPro" id="IPR000212">
    <property type="entry name" value="DNA_helicase_UvrD/REP"/>
</dbReference>
<dbReference type="CDD" id="cd17932">
    <property type="entry name" value="DEXQc_UvrD"/>
    <property type="match status" value="1"/>
</dbReference>
<dbReference type="GO" id="GO:0043138">
    <property type="term" value="F:3'-5' DNA helicase activity"/>
    <property type="evidence" value="ECO:0007669"/>
    <property type="project" value="UniProtKB-EC"/>
</dbReference>
<evidence type="ECO:0000256" key="12">
    <source>
        <dbReference type="ARBA" id="ARBA00034617"/>
    </source>
</evidence>
<dbReference type="SUPFAM" id="SSF52540">
    <property type="entry name" value="P-loop containing nucleoside triphosphate hydrolases"/>
    <property type="match status" value="1"/>
</dbReference>
<evidence type="ECO:0000256" key="13">
    <source>
        <dbReference type="ARBA" id="ARBA00034808"/>
    </source>
</evidence>
<organism evidence="18 19">
    <name type="scientific">Candidatus Roizmanbacteria bacterium RIFCSPHIGHO2_01_FULL_39_12c</name>
    <dbReference type="NCBI Taxonomy" id="1802031"/>
    <lineage>
        <taxon>Bacteria</taxon>
        <taxon>Candidatus Roizmaniibacteriota</taxon>
    </lineage>
</organism>
<evidence type="ECO:0000256" key="4">
    <source>
        <dbReference type="ARBA" id="ARBA00022763"/>
    </source>
</evidence>
<dbReference type="GO" id="GO:0003677">
    <property type="term" value="F:DNA binding"/>
    <property type="evidence" value="ECO:0007669"/>
    <property type="project" value="UniProtKB-KW"/>
</dbReference>
<evidence type="ECO:0000256" key="9">
    <source>
        <dbReference type="ARBA" id="ARBA00023125"/>
    </source>
</evidence>
<comment type="similarity">
    <text evidence="1">Belongs to the helicase family. UvrD subfamily.</text>
</comment>
<dbReference type="InterPro" id="IPR038726">
    <property type="entry name" value="PDDEXK_AddAB-type"/>
</dbReference>
<keyword evidence="9" id="KW-0238">DNA-binding</keyword>
<evidence type="ECO:0000256" key="14">
    <source>
        <dbReference type="ARBA" id="ARBA00048988"/>
    </source>
</evidence>
<dbReference type="InterPro" id="IPR027417">
    <property type="entry name" value="P-loop_NTPase"/>
</dbReference>
<dbReference type="Gene3D" id="3.40.50.300">
    <property type="entry name" value="P-loop containing nucleotide triphosphate hydrolases"/>
    <property type="match status" value="2"/>
</dbReference>
<dbReference type="InterPro" id="IPR011335">
    <property type="entry name" value="Restrct_endonuc-II-like"/>
</dbReference>
<feature type="binding site" evidence="15">
    <location>
        <begin position="27"/>
        <end position="34"/>
    </location>
    <ligand>
        <name>ATP</name>
        <dbReference type="ChEBI" id="CHEBI:30616"/>
    </ligand>
</feature>
<keyword evidence="7" id="KW-0269">Exonuclease</keyword>